<dbReference type="AlphaFoldDB" id="A0AA94H551"/>
<dbReference type="Proteomes" id="UP000182314">
    <property type="component" value="Unassembled WGS sequence"/>
</dbReference>
<proteinExistence type="predicted"/>
<evidence type="ECO:0000313" key="2">
    <source>
        <dbReference type="Proteomes" id="UP000182314"/>
    </source>
</evidence>
<gene>
    <name evidence="1" type="ORF">SAMN05216286_3117</name>
</gene>
<evidence type="ECO:0000313" key="1">
    <source>
        <dbReference type="EMBL" id="SFC75728.1"/>
    </source>
</evidence>
<dbReference type="EMBL" id="FOKO01000004">
    <property type="protein sequence ID" value="SFC75728.1"/>
    <property type="molecule type" value="Genomic_DNA"/>
</dbReference>
<protein>
    <submittedName>
        <fullName evidence="1">Uncharacterized protein</fullName>
    </submittedName>
</protein>
<sequence>MGAYCCKNGVSLQGRSKKTPYPRDNFQRSFLITP</sequence>
<comment type="caution">
    <text evidence="1">The sequence shown here is derived from an EMBL/GenBank/DDBJ whole genome shotgun (WGS) entry which is preliminary data.</text>
</comment>
<name>A0AA94H551_9ENTR</name>
<accession>A0AA94H551</accession>
<organism evidence="1 2">
    <name type="scientific">Kosakonia oryzae</name>
    <dbReference type="NCBI Taxonomy" id="497725"/>
    <lineage>
        <taxon>Bacteria</taxon>
        <taxon>Pseudomonadati</taxon>
        <taxon>Pseudomonadota</taxon>
        <taxon>Gammaproteobacteria</taxon>
        <taxon>Enterobacterales</taxon>
        <taxon>Enterobacteriaceae</taxon>
        <taxon>Kosakonia</taxon>
    </lineage>
</organism>
<reference evidence="1 2" key="1">
    <citation type="submission" date="2016-10" db="EMBL/GenBank/DDBJ databases">
        <authorList>
            <person name="Varghese N."/>
            <person name="Submissions S."/>
        </authorList>
    </citation>
    <scope>NUCLEOTIDE SEQUENCE [LARGE SCALE GENOMIC DNA]</scope>
    <source>
        <strain evidence="1 2">CGMCC 1.7012</strain>
    </source>
</reference>